<keyword evidence="2" id="KW-1185">Reference proteome</keyword>
<proteinExistence type="predicted"/>
<protein>
    <submittedName>
        <fullName evidence="1">Uncharacterized protein</fullName>
    </submittedName>
</protein>
<reference evidence="1" key="1">
    <citation type="submission" date="2020-05" db="EMBL/GenBank/DDBJ databases">
        <title>Large-scale comparative analyses of tick genomes elucidate their genetic diversity and vector capacities.</title>
        <authorList>
            <person name="Jia N."/>
            <person name="Wang J."/>
            <person name="Shi W."/>
            <person name="Du L."/>
            <person name="Sun Y."/>
            <person name="Zhan W."/>
            <person name="Jiang J."/>
            <person name="Wang Q."/>
            <person name="Zhang B."/>
            <person name="Ji P."/>
            <person name="Sakyi L.B."/>
            <person name="Cui X."/>
            <person name="Yuan T."/>
            <person name="Jiang B."/>
            <person name="Yang W."/>
            <person name="Lam T.T.-Y."/>
            <person name="Chang Q."/>
            <person name="Ding S."/>
            <person name="Wang X."/>
            <person name="Zhu J."/>
            <person name="Ruan X."/>
            <person name="Zhao L."/>
            <person name="Wei J."/>
            <person name="Que T."/>
            <person name="Du C."/>
            <person name="Cheng J."/>
            <person name="Dai P."/>
            <person name="Han X."/>
            <person name="Huang E."/>
            <person name="Gao Y."/>
            <person name="Liu J."/>
            <person name="Shao H."/>
            <person name="Ye R."/>
            <person name="Li L."/>
            <person name="Wei W."/>
            <person name="Wang X."/>
            <person name="Wang C."/>
            <person name="Yang T."/>
            <person name="Huo Q."/>
            <person name="Li W."/>
            <person name="Guo W."/>
            <person name="Chen H."/>
            <person name="Zhou L."/>
            <person name="Ni X."/>
            <person name="Tian J."/>
            <person name="Zhou Y."/>
            <person name="Sheng Y."/>
            <person name="Liu T."/>
            <person name="Pan Y."/>
            <person name="Xia L."/>
            <person name="Li J."/>
            <person name="Zhao F."/>
            <person name="Cao W."/>
        </authorList>
    </citation>
    <scope>NUCLEOTIDE SEQUENCE</scope>
    <source>
        <strain evidence="1">Dsil-2018</strain>
    </source>
</reference>
<sequence length="324" mass="34130">MMTSQAAYQQSPGYPGSKSYTGAQMGASEYPPNGLASYSAGRPSAAATAEKQSKSPWAAYQQATGARPSRCPSPQNADAGRQNYYYGNIYSSASGYPSGYGIYSVSTPAGYRRQSLGQGYGQPDLIQRVNCSRTCNTAGLINISVDSTFWSKTGKAASSSSLVRNQPWAAGIPPNLAACEAAPHDWGGVHVPKQDPVVPAGAHTATAGVMTSRASSNGTPMDEVEEVFRVLRGQERVVGVIATTADGAPIKSTLEDDAETSRYAQLAAGLCDQARSSMSDAGPGEEPTFFKMKTRRHEVVISPSKRYTLVVLTEVPQPPAEAGQ</sequence>
<organism evidence="1 2">
    <name type="scientific">Dermacentor silvarum</name>
    <name type="common">Tick</name>
    <dbReference type="NCBI Taxonomy" id="543639"/>
    <lineage>
        <taxon>Eukaryota</taxon>
        <taxon>Metazoa</taxon>
        <taxon>Ecdysozoa</taxon>
        <taxon>Arthropoda</taxon>
        <taxon>Chelicerata</taxon>
        <taxon>Arachnida</taxon>
        <taxon>Acari</taxon>
        <taxon>Parasitiformes</taxon>
        <taxon>Ixodida</taxon>
        <taxon>Ixodoidea</taxon>
        <taxon>Ixodidae</taxon>
        <taxon>Rhipicephalinae</taxon>
        <taxon>Dermacentor</taxon>
    </lineage>
</organism>
<evidence type="ECO:0000313" key="1">
    <source>
        <dbReference type="EMBL" id="KAH7966196.1"/>
    </source>
</evidence>
<accession>A0ACB8DE80</accession>
<name>A0ACB8DE80_DERSI</name>
<comment type="caution">
    <text evidence="1">The sequence shown here is derived from an EMBL/GenBank/DDBJ whole genome shotgun (WGS) entry which is preliminary data.</text>
</comment>
<dbReference type="Proteomes" id="UP000821865">
    <property type="component" value="Chromosome 2"/>
</dbReference>
<gene>
    <name evidence="1" type="ORF">HPB49_014305</name>
</gene>
<evidence type="ECO:0000313" key="2">
    <source>
        <dbReference type="Proteomes" id="UP000821865"/>
    </source>
</evidence>
<dbReference type="EMBL" id="CM023471">
    <property type="protein sequence ID" value="KAH7966196.1"/>
    <property type="molecule type" value="Genomic_DNA"/>
</dbReference>